<dbReference type="Pfam" id="PF01510">
    <property type="entry name" value="Amidase_2"/>
    <property type="match status" value="1"/>
</dbReference>
<dbReference type="Proteomes" id="UP000037288">
    <property type="component" value="Unassembled WGS sequence"/>
</dbReference>
<feature type="domain" description="LysM" evidence="1">
    <location>
        <begin position="210"/>
        <end position="254"/>
    </location>
</feature>
<gene>
    <name evidence="2" type="ORF">AC230_25690</name>
</gene>
<name>A0A0K9XBR5_9ACTN</name>
<dbReference type="PATRIC" id="fig|1678637.3.peg.5485"/>
<evidence type="ECO:0000313" key="2">
    <source>
        <dbReference type="EMBL" id="KNB50097.1"/>
    </source>
</evidence>
<dbReference type="InterPro" id="IPR018392">
    <property type="entry name" value="LysM"/>
</dbReference>
<dbReference type="Gene3D" id="3.40.80.10">
    <property type="entry name" value="Peptidoglycan recognition protein-like"/>
    <property type="match status" value="1"/>
</dbReference>
<reference evidence="3" key="1">
    <citation type="submission" date="2015-07" db="EMBL/GenBank/DDBJ databases">
        <title>Draft genome sequence of Streptomyces sp. CMAA 1322, a bacterium isolated from Caatinga biome, from dry forest semiarid of Brazil.</title>
        <authorList>
            <person name="Santos S.N."/>
            <person name="Gacesa R."/>
            <person name="Taketani R.G."/>
            <person name="Long P.F."/>
            <person name="Melo I.S."/>
        </authorList>
    </citation>
    <scope>NUCLEOTIDE SEQUENCE [LARGE SCALE GENOMIC DNA]</scope>
    <source>
        <strain evidence="3">CMAA 1322</strain>
    </source>
</reference>
<comment type="caution">
    <text evidence="2">The sequence shown here is derived from an EMBL/GenBank/DDBJ whole genome shotgun (WGS) entry which is preliminary data.</text>
</comment>
<dbReference type="SUPFAM" id="SSF55846">
    <property type="entry name" value="N-acetylmuramoyl-L-alanine amidase-like"/>
    <property type="match status" value="1"/>
</dbReference>
<dbReference type="SMART" id="SM00644">
    <property type="entry name" value="Ami_2"/>
    <property type="match status" value="1"/>
</dbReference>
<dbReference type="OrthoDB" id="5178799at2"/>
<proteinExistence type="predicted"/>
<dbReference type="InterPro" id="IPR047763">
    <property type="entry name" value="PG_bind_dom_phiBT1-type"/>
</dbReference>
<dbReference type="SMART" id="SM00257">
    <property type="entry name" value="LysM"/>
    <property type="match status" value="1"/>
</dbReference>
<dbReference type="SUPFAM" id="SSF54106">
    <property type="entry name" value="LysM domain"/>
    <property type="match status" value="1"/>
</dbReference>
<dbReference type="RefSeq" id="WP_049718641.1">
    <property type="nucleotide sequence ID" value="NZ_LFXA01000017.1"/>
</dbReference>
<sequence>MATPLSADQFLAALRAEGVTVVEVGDWRNHNRNHKGAWGPVNGVVVHHTASSGTRDSVDLCYDGYDELPGPLCHGVIDKEGTVHLVGNGRTNHAGSGDAAVLDAVIRESALPRPTVQNTDGNVRFYGFECINEGDGADPWPAAQLEAIERVSAAICRAHGWGSGSVIGHKEWSIEKIDPRGFGMDDMRARIAKRLASAPEKPATPGGATARYTVRPGDTLTAIAEDHDTTVPRLASLNSLKDPYLLHPGDELKVPAAGPQYEPFPGADFFRSSPSSPVVTAMGRRLVAEGCSAYADGPGPRWTDADRRSYAKWQRKLGLSGSDADGWPGAKSWDALKVPAVKEGK</sequence>
<organism evidence="2 3">
    <name type="scientific">Streptomyces caatingaensis</name>
    <dbReference type="NCBI Taxonomy" id="1678637"/>
    <lineage>
        <taxon>Bacteria</taxon>
        <taxon>Bacillati</taxon>
        <taxon>Actinomycetota</taxon>
        <taxon>Actinomycetes</taxon>
        <taxon>Kitasatosporales</taxon>
        <taxon>Streptomycetaceae</taxon>
        <taxon>Streptomyces</taxon>
    </lineage>
</organism>
<dbReference type="InterPro" id="IPR036505">
    <property type="entry name" value="Amidase/PGRP_sf"/>
</dbReference>
<keyword evidence="3" id="KW-1185">Reference proteome</keyword>
<protein>
    <submittedName>
        <fullName evidence="2">N-acetylmuramoyl-L-alanine amidase</fullName>
    </submittedName>
</protein>
<evidence type="ECO:0000259" key="1">
    <source>
        <dbReference type="PROSITE" id="PS51782"/>
    </source>
</evidence>
<evidence type="ECO:0000313" key="3">
    <source>
        <dbReference type="Proteomes" id="UP000037288"/>
    </source>
</evidence>
<dbReference type="AlphaFoldDB" id="A0A0K9XBR5"/>
<accession>A0A0K9XBR5</accession>
<dbReference type="InterPro" id="IPR036779">
    <property type="entry name" value="LysM_dom_sf"/>
</dbReference>
<dbReference type="PROSITE" id="PS51782">
    <property type="entry name" value="LYSM"/>
    <property type="match status" value="1"/>
</dbReference>
<dbReference type="EMBL" id="LFXA01000017">
    <property type="protein sequence ID" value="KNB50097.1"/>
    <property type="molecule type" value="Genomic_DNA"/>
</dbReference>
<dbReference type="Gene3D" id="3.10.350.10">
    <property type="entry name" value="LysM domain"/>
    <property type="match status" value="1"/>
</dbReference>
<dbReference type="CDD" id="cd06583">
    <property type="entry name" value="PGRP"/>
    <property type="match status" value="1"/>
</dbReference>
<dbReference type="STRING" id="1678637.AC230_25690"/>
<dbReference type="GO" id="GO:0008745">
    <property type="term" value="F:N-acetylmuramoyl-L-alanine amidase activity"/>
    <property type="evidence" value="ECO:0007669"/>
    <property type="project" value="InterPro"/>
</dbReference>
<dbReference type="GO" id="GO:0009253">
    <property type="term" value="P:peptidoglycan catabolic process"/>
    <property type="evidence" value="ECO:0007669"/>
    <property type="project" value="InterPro"/>
</dbReference>
<dbReference type="InterPro" id="IPR002502">
    <property type="entry name" value="Amidase_domain"/>
</dbReference>
<dbReference type="Pfam" id="PF01476">
    <property type="entry name" value="LysM"/>
    <property type="match status" value="1"/>
</dbReference>
<dbReference type="NCBIfam" id="NF038080">
    <property type="entry name" value="PG_bind_siph"/>
    <property type="match status" value="1"/>
</dbReference>
<dbReference type="CDD" id="cd00118">
    <property type="entry name" value="LysM"/>
    <property type="match status" value="1"/>
</dbReference>